<accession>A0ABU7S9J0</accession>
<dbReference type="Gene3D" id="3.40.470.10">
    <property type="entry name" value="Uracil-DNA glycosylase-like domain"/>
    <property type="match status" value="1"/>
</dbReference>
<dbReference type="PANTHER" id="PTHR33693:SF9">
    <property type="entry name" value="TYPE-4 URACIL-DNA GLYCOSYLASE"/>
    <property type="match status" value="1"/>
</dbReference>
<dbReference type="Pfam" id="PF03167">
    <property type="entry name" value="UDG"/>
    <property type="match status" value="1"/>
</dbReference>
<proteinExistence type="inferred from homology"/>
<evidence type="ECO:0000256" key="5">
    <source>
        <dbReference type="ARBA" id="ARBA00022763"/>
    </source>
</evidence>
<evidence type="ECO:0000259" key="10">
    <source>
        <dbReference type="SMART" id="SM00986"/>
    </source>
</evidence>
<name>A0ABU7S9J0_9ACTN</name>
<dbReference type="SMART" id="SM00987">
    <property type="entry name" value="UreE_C"/>
    <property type="match status" value="1"/>
</dbReference>
<keyword evidence="3" id="KW-0004">4Fe-4S</keyword>
<keyword evidence="7" id="KW-0408">Iron</keyword>
<dbReference type="InterPro" id="IPR036895">
    <property type="entry name" value="Uracil-DNA_glycosylase-like_sf"/>
</dbReference>
<comment type="caution">
    <text evidence="11">The sequence shown here is derived from an EMBL/GenBank/DDBJ whole genome shotgun (WGS) entry which is preliminary data.</text>
</comment>
<keyword evidence="12" id="KW-1185">Reference proteome</keyword>
<dbReference type="CDD" id="cd10030">
    <property type="entry name" value="UDG-F4_TTUDGA_SPO1dp_like"/>
    <property type="match status" value="1"/>
</dbReference>
<dbReference type="NCBIfam" id="TIGR03914">
    <property type="entry name" value="UDG_fam_dom"/>
    <property type="match status" value="1"/>
</dbReference>
<keyword evidence="9" id="KW-0234">DNA repair</keyword>
<dbReference type="InterPro" id="IPR005273">
    <property type="entry name" value="Ura-DNA_glyco_family4"/>
</dbReference>
<keyword evidence="5" id="KW-0227">DNA damage</keyword>
<dbReference type="InterPro" id="IPR005122">
    <property type="entry name" value="Uracil-DNA_glycosylase-like"/>
</dbReference>
<evidence type="ECO:0000256" key="7">
    <source>
        <dbReference type="ARBA" id="ARBA00023004"/>
    </source>
</evidence>
<keyword evidence="4" id="KW-0479">Metal-binding</keyword>
<evidence type="ECO:0000256" key="9">
    <source>
        <dbReference type="ARBA" id="ARBA00023204"/>
    </source>
</evidence>
<evidence type="ECO:0000256" key="8">
    <source>
        <dbReference type="ARBA" id="ARBA00023014"/>
    </source>
</evidence>
<evidence type="ECO:0000313" key="11">
    <source>
        <dbReference type="EMBL" id="MEE6306608.1"/>
    </source>
</evidence>
<gene>
    <name evidence="11" type="ORF">V1634_07190</name>
</gene>
<dbReference type="Proteomes" id="UP001339911">
    <property type="component" value="Unassembled WGS sequence"/>
</dbReference>
<evidence type="ECO:0000256" key="2">
    <source>
        <dbReference type="ARBA" id="ARBA00019403"/>
    </source>
</evidence>
<evidence type="ECO:0000256" key="1">
    <source>
        <dbReference type="ARBA" id="ARBA00006521"/>
    </source>
</evidence>
<dbReference type="EMBL" id="JAZGQL010000005">
    <property type="protein sequence ID" value="MEE6306608.1"/>
    <property type="molecule type" value="Genomic_DNA"/>
</dbReference>
<comment type="similarity">
    <text evidence="1">Belongs to the uracil-DNA glycosylase (UDG) superfamily. Type 4 (UDGa) family.</text>
</comment>
<dbReference type="SUPFAM" id="SSF52141">
    <property type="entry name" value="Uracil-DNA glycosylase-like"/>
    <property type="match status" value="1"/>
</dbReference>
<sequence length="232" mass="25002">MSETETAPGAQEFIPPDAGSLAELRDAAGGCRGCELYRDATQTVFGRGDERARVVFVGEQPGDMEDQKGLPFVGPAGHLLRRAVDEAGIDPAQLYITNAVKHFRFEMRGKRRLHKTPDRVHIVACRPWLVAEFARLHPEVVVVLGATAAKALLGPSFRVTQSRGVLLPWPESAQRPQDFAKVPVGPTGERETVAPTRLVATIHPSAVLRADDRDAAYAGLVDDLLVVAGALG</sequence>
<feature type="domain" description="Uracil-DNA glycosylase-like" evidence="10">
    <location>
        <begin position="45"/>
        <end position="225"/>
    </location>
</feature>
<protein>
    <recommendedName>
        <fullName evidence="2">Type-4 uracil-DNA glycosylase</fullName>
    </recommendedName>
</protein>
<keyword evidence="8" id="KW-0411">Iron-sulfur</keyword>
<evidence type="ECO:0000256" key="3">
    <source>
        <dbReference type="ARBA" id="ARBA00022485"/>
    </source>
</evidence>
<evidence type="ECO:0000313" key="12">
    <source>
        <dbReference type="Proteomes" id="UP001339911"/>
    </source>
</evidence>
<dbReference type="SMART" id="SM00986">
    <property type="entry name" value="UDG"/>
    <property type="match status" value="1"/>
</dbReference>
<organism evidence="11 12">
    <name type="scientific">Plantactinospora veratri</name>
    <dbReference type="NCBI Taxonomy" id="1436122"/>
    <lineage>
        <taxon>Bacteria</taxon>
        <taxon>Bacillati</taxon>
        <taxon>Actinomycetota</taxon>
        <taxon>Actinomycetes</taxon>
        <taxon>Micromonosporales</taxon>
        <taxon>Micromonosporaceae</taxon>
        <taxon>Plantactinospora</taxon>
    </lineage>
</organism>
<keyword evidence="6" id="KW-0378">Hydrolase</keyword>
<evidence type="ECO:0000256" key="4">
    <source>
        <dbReference type="ARBA" id="ARBA00022723"/>
    </source>
</evidence>
<dbReference type="PANTHER" id="PTHR33693">
    <property type="entry name" value="TYPE-5 URACIL-DNA GLYCOSYLASE"/>
    <property type="match status" value="1"/>
</dbReference>
<evidence type="ECO:0000256" key="6">
    <source>
        <dbReference type="ARBA" id="ARBA00022801"/>
    </source>
</evidence>
<dbReference type="RefSeq" id="WP_331206951.1">
    <property type="nucleotide sequence ID" value="NZ_JAZGQL010000005.1"/>
</dbReference>
<reference evidence="11 12" key="1">
    <citation type="submission" date="2024-01" db="EMBL/GenBank/DDBJ databases">
        <title>Genome insights into Plantactinospora veratri sp. nov.</title>
        <authorList>
            <person name="Wang L."/>
        </authorList>
    </citation>
    <scope>NUCLEOTIDE SEQUENCE [LARGE SCALE GENOMIC DNA]</scope>
    <source>
        <strain evidence="11 12">NEAU-FHS4</strain>
    </source>
</reference>
<dbReference type="InterPro" id="IPR051536">
    <property type="entry name" value="UDG_Type-4/5"/>
</dbReference>